<name>A0AA39PZ17_9AGAR</name>
<organism evidence="1 2">
    <name type="scientific">Armillaria luteobubalina</name>
    <dbReference type="NCBI Taxonomy" id="153913"/>
    <lineage>
        <taxon>Eukaryota</taxon>
        <taxon>Fungi</taxon>
        <taxon>Dikarya</taxon>
        <taxon>Basidiomycota</taxon>
        <taxon>Agaricomycotina</taxon>
        <taxon>Agaricomycetes</taxon>
        <taxon>Agaricomycetidae</taxon>
        <taxon>Agaricales</taxon>
        <taxon>Marasmiineae</taxon>
        <taxon>Physalacriaceae</taxon>
        <taxon>Armillaria</taxon>
    </lineage>
</organism>
<comment type="caution">
    <text evidence="1">The sequence shown here is derived from an EMBL/GenBank/DDBJ whole genome shotgun (WGS) entry which is preliminary data.</text>
</comment>
<dbReference type="Proteomes" id="UP001175228">
    <property type="component" value="Unassembled WGS sequence"/>
</dbReference>
<keyword evidence="2" id="KW-1185">Reference proteome</keyword>
<evidence type="ECO:0000313" key="1">
    <source>
        <dbReference type="EMBL" id="KAK0492774.1"/>
    </source>
</evidence>
<sequence length="119" mass="12762">MNKWYPHRPNMHLNSKSATVFVLSTFGFAYAAPAGVYFCVEPSFQGSCEYVSAEAGTCISFAAGDSWNKAISSILPDVSTVCTFYTAVNCTGTTFQVTKEYATLVGTGFNKQASSFACS</sequence>
<accession>A0AA39PZ17</accession>
<dbReference type="EMBL" id="JAUEPU010000028">
    <property type="protein sequence ID" value="KAK0492774.1"/>
    <property type="molecule type" value="Genomic_DNA"/>
</dbReference>
<dbReference type="InterPro" id="IPR011024">
    <property type="entry name" value="G_crystallin-like"/>
</dbReference>
<reference evidence="1" key="1">
    <citation type="submission" date="2023-06" db="EMBL/GenBank/DDBJ databases">
        <authorList>
            <consortium name="Lawrence Berkeley National Laboratory"/>
            <person name="Ahrendt S."/>
            <person name="Sahu N."/>
            <person name="Indic B."/>
            <person name="Wong-Bajracharya J."/>
            <person name="Merenyi Z."/>
            <person name="Ke H.-M."/>
            <person name="Monk M."/>
            <person name="Kocsube S."/>
            <person name="Drula E."/>
            <person name="Lipzen A."/>
            <person name="Balint B."/>
            <person name="Henrissat B."/>
            <person name="Andreopoulos B."/>
            <person name="Martin F.M."/>
            <person name="Harder C.B."/>
            <person name="Rigling D."/>
            <person name="Ford K.L."/>
            <person name="Foster G.D."/>
            <person name="Pangilinan J."/>
            <person name="Papanicolaou A."/>
            <person name="Barry K."/>
            <person name="LaButti K."/>
            <person name="Viragh M."/>
            <person name="Koriabine M."/>
            <person name="Yan M."/>
            <person name="Riley R."/>
            <person name="Champramary S."/>
            <person name="Plett K.L."/>
            <person name="Tsai I.J."/>
            <person name="Slot J."/>
            <person name="Sipos G."/>
            <person name="Plett J."/>
            <person name="Nagy L.G."/>
            <person name="Grigoriev I.V."/>
        </authorList>
    </citation>
    <scope>NUCLEOTIDE SEQUENCE</scope>
    <source>
        <strain evidence="1">HWK02</strain>
    </source>
</reference>
<gene>
    <name evidence="1" type="ORF">EDD18DRAFT_1357623</name>
</gene>
<protein>
    <submittedName>
        <fullName evidence="1">Uncharacterized protein</fullName>
    </submittedName>
</protein>
<dbReference type="AlphaFoldDB" id="A0AA39PZ17"/>
<dbReference type="Gene3D" id="2.60.20.10">
    <property type="entry name" value="Crystallins"/>
    <property type="match status" value="1"/>
</dbReference>
<evidence type="ECO:0000313" key="2">
    <source>
        <dbReference type="Proteomes" id="UP001175228"/>
    </source>
</evidence>
<proteinExistence type="predicted"/>
<dbReference type="SUPFAM" id="SSF49695">
    <property type="entry name" value="gamma-Crystallin-like"/>
    <property type="match status" value="1"/>
</dbReference>